<protein>
    <submittedName>
        <fullName evidence="1">Uncharacterized protein</fullName>
    </submittedName>
</protein>
<evidence type="ECO:0000313" key="2">
    <source>
        <dbReference type="Proteomes" id="UP000501690"/>
    </source>
</evidence>
<proteinExistence type="predicted"/>
<accession>A0A4D6LZG9</accession>
<organism evidence="1 2">
    <name type="scientific">Vigna unguiculata</name>
    <name type="common">Cowpea</name>
    <dbReference type="NCBI Taxonomy" id="3917"/>
    <lineage>
        <taxon>Eukaryota</taxon>
        <taxon>Viridiplantae</taxon>
        <taxon>Streptophyta</taxon>
        <taxon>Embryophyta</taxon>
        <taxon>Tracheophyta</taxon>
        <taxon>Spermatophyta</taxon>
        <taxon>Magnoliopsida</taxon>
        <taxon>eudicotyledons</taxon>
        <taxon>Gunneridae</taxon>
        <taxon>Pentapetalae</taxon>
        <taxon>rosids</taxon>
        <taxon>fabids</taxon>
        <taxon>Fabales</taxon>
        <taxon>Fabaceae</taxon>
        <taxon>Papilionoideae</taxon>
        <taxon>50 kb inversion clade</taxon>
        <taxon>NPAAA clade</taxon>
        <taxon>indigoferoid/millettioid clade</taxon>
        <taxon>Phaseoleae</taxon>
        <taxon>Vigna</taxon>
    </lineage>
</organism>
<keyword evidence="2" id="KW-1185">Reference proteome</keyword>
<dbReference type="AlphaFoldDB" id="A0A4D6LZG9"/>
<name>A0A4D6LZG9_VIGUN</name>
<dbReference type="Proteomes" id="UP000501690">
    <property type="component" value="Linkage Group LG5"/>
</dbReference>
<gene>
    <name evidence="1" type="ORF">DEO72_LG5g1451</name>
</gene>
<evidence type="ECO:0000313" key="1">
    <source>
        <dbReference type="EMBL" id="QCD93376.1"/>
    </source>
</evidence>
<sequence length="80" mass="8429">MDSGLVVAARSASAVTVVVVAGCAKKTEQSRTPIAATMMMFSGAGATEWLRSGVSSGGRTQSWRPWEMPAAEERWQALIG</sequence>
<dbReference type="EMBL" id="CP039349">
    <property type="protein sequence ID" value="QCD93376.1"/>
    <property type="molecule type" value="Genomic_DNA"/>
</dbReference>
<reference evidence="1 2" key="1">
    <citation type="submission" date="2019-04" db="EMBL/GenBank/DDBJ databases">
        <title>An improved genome assembly and genetic linkage map for asparagus bean, Vigna unguiculata ssp. sesquipedialis.</title>
        <authorList>
            <person name="Xia Q."/>
            <person name="Zhang R."/>
            <person name="Dong Y."/>
        </authorList>
    </citation>
    <scope>NUCLEOTIDE SEQUENCE [LARGE SCALE GENOMIC DNA]</scope>
    <source>
        <tissue evidence="1">Leaf</tissue>
    </source>
</reference>